<dbReference type="InterPro" id="IPR018946">
    <property type="entry name" value="PhoD-like_MPP"/>
</dbReference>
<dbReference type="PANTHER" id="PTHR33987:SF1">
    <property type="entry name" value="CALCINEURIN-LIKE METALLO-PHOSPHOESTERASE SUPERFAMILY PROTEIN"/>
    <property type="match status" value="1"/>
</dbReference>
<dbReference type="Proteomes" id="UP000316095">
    <property type="component" value="Unassembled WGS sequence"/>
</dbReference>
<evidence type="ECO:0000313" key="5">
    <source>
        <dbReference type="Proteomes" id="UP000316095"/>
    </source>
</evidence>
<dbReference type="OrthoDB" id="224727at2"/>
<accession>A0A5C5XNR0</accession>
<dbReference type="SUPFAM" id="SSF56300">
    <property type="entry name" value="Metallo-dependent phosphatases"/>
    <property type="match status" value="1"/>
</dbReference>
<reference evidence="4 5" key="1">
    <citation type="submission" date="2019-02" db="EMBL/GenBank/DDBJ databases">
        <title>Deep-cultivation of Planctomycetes and their phenomic and genomic characterization uncovers novel biology.</title>
        <authorList>
            <person name="Wiegand S."/>
            <person name="Jogler M."/>
            <person name="Boedeker C."/>
            <person name="Pinto D."/>
            <person name="Vollmers J."/>
            <person name="Rivas-Marin E."/>
            <person name="Kohn T."/>
            <person name="Peeters S.H."/>
            <person name="Heuer A."/>
            <person name="Rast P."/>
            <person name="Oberbeckmann S."/>
            <person name="Bunk B."/>
            <person name="Jeske O."/>
            <person name="Meyerdierks A."/>
            <person name="Storesund J.E."/>
            <person name="Kallscheuer N."/>
            <person name="Luecker S."/>
            <person name="Lage O.M."/>
            <person name="Pohl T."/>
            <person name="Merkel B.J."/>
            <person name="Hornburger P."/>
            <person name="Mueller R.-W."/>
            <person name="Bruemmer F."/>
            <person name="Labrenz M."/>
            <person name="Spormann A.M."/>
            <person name="Op Den Camp H."/>
            <person name="Overmann J."/>
            <person name="Amann R."/>
            <person name="Jetten M.S.M."/>
            <person name="Mascher T."/>
            <person name="Medema M.H."/>
            <person name="Devos D.P."/>
            <person name="Kaster A.-K."/>
            <person name="Ovreas L."/>
            <person name="Rohde M."/>
            <person name="Galperin M.Y."/>
            <person name="Jogler C."/>
        </authorList>
    </citation>
    <scope>NUCLEOTIDE SEQUENCE [LARGE SCALE GENOMIC DNA]</scope>
    <source>
        <strain evidence="4 5">Pan54</strain>
    </source>
</reference>
<evidence type="ECO:0000313" key="4">
    <source>
        <dbReference type="EMBL" id="TWT64534.1"/>
    </source>
</evidence>
<dbReference type="InterPro" id="IPR056702">
    <property type="entry name" value="DUF7800"/>
</dbReference>
<dbReference type="Pfam" id="PF25077">
    <property type="entry name" value="DUF7800"/>
    <property type="match status" value="1"/>
</dbReference>
<dbReference type="InterPro" id="IPR038607">
    <property type="entry name" value="PhoD-like_sf"/>
</dbReference>
<evidence type="ECO:0000259" key="2">
    <source>
        <dbReference type="Pfam" id="PF09423"/>
    </source>
</evidence>
<protein>
    <submittedName>
        <fullName evidence="4">PhoD-like phosphatase</fullName>
    </submittedName>
</protein>
<gene>
    <name evidence="4" type="ORF">Pan54_52980</name>
</gene>
<dbReference type="PANTHER" id="PTHR33987">
    <property type="entry name" value="CALCINEURIN-LIKE METALLO-PHOSPHOESTERASE SUPERFAMILY PROTEIN"/>
    <property type="match status" value="1"/>
</dbReference>
<dbReference type="Pfam" id="PF09423">
    <property type="entry name" value="PhoD"/>
    <property type="match status" value="1"/>
</dbReference>
<keyword evidence="1" id="KW-0732">Signal</keyword>
<comment type="caution">
    <text evidence="4">The sequence shown here is derived from an EMBL/GenBank/DDBJ whole genome shotgun (WGS) entry which is preliminary data.</text>
</comment>
<feature type="domain" description="PhoD-like phosphatase metallophosphatase" evidence="2">
    <location>
        <begin position="388"/>
        <end position="521"/>
    </location>
</feature>
<organism evidence="4 5">
    <name type="scientific">Rubinisphaera italica</name>
    <dbReference type="NCBI Taxonomy" id="2527969"/>
    <lineage>
        <taxon>Bacteria</taxon>
        <taxon>Pseudomonadati</taxon>
        <taxon>Planctomycetota</taxon>
        <taxon>Planctomycetia</taxon>
        <taxon>Planctomycetales</taxon>
        <taxon>Planctomycetaceae</taxon>
        <taxon>Rubinisphaera</taxon>
    </lineage>
</organism>
<evidence type="ECO:0000259" key="3">
    <source>
        <dbReference type="Pfam" id="PF25077"/>
    </source>
</evidence>
<proteinExistence type="predicted"/>
<dbReference type="Gene3D" id="3.60.21.70">
    <property type="entry name" value="PhoD-like phosphatase"/>
    <property type="match status" value="1"/>
</dbReference>
<evidence type="ECO:0000256" key="1">
    <source>
        <dbReference type="SAM" id="SignalP"/>
    </source>
</evidence>
<dbReference type="RefSeq" id="WP_146506236.1">
    <property type="nucleotide sequence ID" value="NZ_SJPG01000001.1"/>
</dbReference>
<feature type="signal peptide" evidence="1">
    <location>
        <begin position="1"/>
        <end position="22"/>
    </location>
</feature>
<dbReference type="AlphaFoldDB" id="A0A5C5XNR0"/>
<feature type="domain" description="DUF7800" evidence="3">
    <location>
        <begin position="41"/>
        <end position="119"/>
    </location>
</feature>
<dbReference type="EMBL" id="SJPG01000001">
    <property type="protein sequence ID" value="TWT64534.1"/>
    <property type="molecule type" value="Genomic_DNA"/>
</dbReference>
<keyword evidence="5" id="KW-1185">Reference proteome</keyword>
<sequence length="616" mass="68851" precursor="true">MLKNYLIALIVFFSICSNVTLAQSNFWPDPTSNEVLPYETTGLVNGPLLGRPADDAVRLWIQTREPVEFEILYSEHLPLDGESQAVSSRTIAEAANTGIVDLAGLKSNTRYYYGVRIQNMLADLRESIDDPWPSFRTLPNSSDAKDETYNPEGVFNVRFAVGHCASQAPVESGGQYASTPAYTTLLKQHADEAMFAIVNGDIIYEAERDGTLEGVRENYELYFSRGRSFSKLFRHVPGLFTFDDHDVGWDIHGCGEIGLKEGPHLIRDIGLQGYRDFIGWANYAGPQTGSLRFGKAEMKSGSDILFDPQADFSDLDPQTVSTIHLGNFTREAKSPKRQNQAPKNSGVYGLVEVVDAQHLKITPAARVDESIPYSIGTHHYYDWQVSNCHFFALDTRGERSNRNPKNREDPSLFILGPAQEKWLIDGMQNTQAEFIFLISPDPWMVYHTAAHVNKEPGADKDDKGDGFPSFVHQREKLLDLMDQIKKPILIFTGDVHASASIKITDNVWEMMCGPLGSTGHPLGTLGNPPTGGMWSSMGRDVEMRWVAGFPNNLPYQRIRNTFYGMVQVNNVLKVASPEGNQPQWTAFDEPTVTIRWHDGYNGSLMYAETISTMDAR</sequence>
<feature type="chain" id="PRO_5022799981" evidence="1">
    <location>
        <begin position="23"/>
        <end position="616"/>
    </location>
</feature>
<dbReference type="InterPro" id="IPR029052">
    <property type="entry name" value="Metallo-depent_PP-like"/>
</dbReference>
<name>A0A5C5XNR0_9PLAN</name>